<dbReference type="OrthoDB" id="7941246at2"/>
<comment type="caution">
    <text evidence="1">The sequence shown here is derived from an EMBL/GenBank/DDBJ whole genome shotgun (WGS) entry which is preliminary data.</text>
</comment>
<evidence type="ECO:0000313" key="2">
    <source>
        <dbReference type="Proteomes" id="UP000272560"/>
    </source>
</evidence>
<evidence type="ECO:0000313" key="1">
    <source>
        <dbReference type="EMBL" id="RJT83477.1"/>
    </source>
</evidence>
<proteinExistence type="predicted"/>
<dbReference type="RefSeq" id="WP_120147563.1">
    <property type="nucleotide sequence ID" value="NZ_QZVT01000001.1"/>
</dbReference>
<dbReference type="SUPFAM" id="SSF51735">
    <property type="entry name" value="NAD(P)-binding Rossmann-fold domains"/>
    <property type="match status" value="1"/>
</dbReference>
<gene>
    <name evidence="1" type="ORF">D6T63_01300</name>
</gene>
<name>A0A3A5M6Z2_9MICC</name>
<dbReference type="PANTHER" id="PTHR43245">
    <property type="entry name" value="BIFUNCTIONAL POLYMYXIN RESISTANCE PROTEIN ARNA"/>
    <property type="match status" value="1"/>
</dbReference>
<reference evidence="1 2" key="1">
    <citation type="submission" date="2018-09" db="EMBL/GenBank/DDBJ databases">
        <title>Novel species of Arthrobacter.</title>
        <authorList>
            <person name="Liu Q."/>
            <person name="Xin Y.-H."/>
        </authorList>
    </citation>
    <scope>NUCLEOTIDE SEQUENCE [LARGE SCALE GENOMIC DNA]</scope>
    <source>
        <strain evidence="1 2">Hz2</strain>
    </source>
</reference>
<dbReference type="Proteomes" id="UP000272560">
    <property type="component" value="Unassembled WGS sequence"/>
</dbReference>
<dbReference type="InterPro" id="IPR050177">
    <property type="entry name" value="Lipid_A_modif_metabolic_enz"/>
</dbReference>
<dbReference type="EMBL" id="QZVT01000001">
    <property type="protein sequence ID" value="RJT83477.1"/>
    <property type="molecule type" value="Genomic_DNA"/>
</dbReference>
<dbReference type="InterPro" id="IPR036291">
    <property type="entry name" value="NAD(P)-bd_dom_sf"/>
</dbReference>
<organism evidence="1 2">
    <name type="scientific">Arthrobacter cheniae</name>
    <dbReference type="NCBI Taxonomy" id="1258888"/>
    <lineage>
        <taxon>Bacteria</taxon>
        <taxon>Bacillati</taxon>
        <taxon>Actinomycetota</taxon>
        <taxon>Actinomycetes</taxon>
        <taxon>Micrococcales</taxon>
        <taxon>Micrococcaceae</taxon>
        <taxon>Arthrobacter</taxon>
    </lineage>
</organism>
<sequence>MRRILILGGTAWLGRELAAQLVAAGDDVTCLARGTAGEPPPGARLVVADRDLAGAYDDVVGADWDDVIEISWNVSHVRGALEALADRAAHWTLVSSCSVYASDTDPGADESAALVEPGDEGEEDYAKAKARCERDSASVLGNRLLIVRAGLIAGPGDGSDRFGYWVSRCALAGNEDVLVPTLADRFVQVIDVRDLAAWTISAGRAGTVGTFNAVGDIHTFGDVLSQARSVAGHTGDLVEAAPEWLVDQGVAYWAGARSLPLWLPEDSSGFSQRSNTTFRETGGALRSLRATLLDTLDDERERGLERERRAGLTRQEERGLLALLQEPPVGIGR</sequence>
<dbReference type="Gene3D" id="3.40.50.720">
    <property type="entry name" value="NAD(P)-binding Rossmann-like Domain"/>
    <property type="match status" value="1"/>
</dbReference>
<accession>A0A3A5M6Z2</accession>
<keyword evidence="2" id="KW-1185">Reference proteome</keyword>
<protein>
    <submittedName>
        <fullName evidence="1">Reductase</fullName>
    </submittedName>
</protein>
<dbReference type="PANTHER" id="PTHR43245:SF13">
    <property type="entry name" value="UDP-D-APIOSE_UDP-D-XYLOSE SYNTHASE 2"/>
    <property type="match status" value="1"/>
</dbReference>
<dbReference type="AlphaFoldDB" id="A0A3A5M6Z2"/>